<keyword evidence="3" id="KW-0238">DNA-binding</keyword>
<dbReference type="InterPro" id="IPR036388">
    <property type="entry name" value="WH-like_DNA-bd_sf"/>
</dbReference>
<dbReference type="SMART" id="SM01043">
    <property type="entry name" value="BTAD"/>
    <property type="match status" value="1"/>
</dbReference>
<keyword evidence="4" id="KW-1185">Reference proteome</keyword>
<keyword evidence="1" id="KW-0802">TPR repeat</keyword>
<accession>A0A839EG82</accession>
<proteinExistence type="predicted"/>
<evidence type="ECO:0000259" key="2">
    <source>
        <dbReference type="SMART" id="SM01043"/>
    </source>
</evidence>
<dbReference type="RefSeq" id="WP_182549658.1">
    <property type="nucleotide sequence ID" value="NZ_JACGXN010000003.1"/>
</dbReference>
<dbReference type="InterPro" id="IPR051677">
    <property type="entry name" value="AfsR-DnrI-RedD_regulator"/>
</dbReference>
<comment type="caution">
    <text evidence="3">The sequence shown here is derived from an EMBL/GenBank/DDBJ whole genome shotgun (WGS) entry which is preliminary data.</text>
</comment>
<dbReference type="GO" id="GO:0003677">
    <property type="term" value="F:DNA binding"/>
    <property type="evidence" value="ECO:0007669"/>
    <property type="project" value="UniProtKB-KW"/>
</dbReference>
<name>A0A839EG82_9HYPH</name>
<dbReference type="Gene3D" id="1.25.40.10">
    <property type="entry name" value="Tetratricopeptide repeat domain"/>
    <property type="match status" value="2"/>
</dbReference>
<dbReference type="Gene3D" id="1.10.10.10">
    <property type="entry name" value="Winged helix-like DNA-binding domain superfamily/Winged helix DNA-binding domain"/>
    <property type="match status" value="1"/>
</dbReference>
<organism evidence="3 4">
    <name type="scientific">Phyllobacterium myrsinacearum</name>
    <dbReference type="NCBI Taxonomy" id="28101"/>
    <lineage>
        <taxon>Bacteria</taxon>
        <taxon>Pseudomonadati</taxon>
        <taxon>Pseudomonadota</taxon>
        <taxon>Alphaproteobacteria</taxon>
        <taxon>Hyphomicrobiales</taxon>
        <taxon>Phyllobacteriaceae</taxon>
        <taxon>Phyllobacterium</taxon>
    </lineage>
</organism>
<feature type="domain" description="Bacterial transcriptional activator" evidence="2">
    <location>
        <begin position="103"/>
        <end position="240"/>
    </location>
</feature>
<reference evidence="3 4" key="1">
    <citation type="submission" date="2020-07" db="EMBL/GenBank/DDBJ databases">
        <title>Genomic Encyclopedia of Type Strains, Phase IV (KMG-V): Genome sequencing to study the core and pangenomes of soil and plant-associated prokaryotes.</title>
        <authorList>
            <person name="Whitman W."/>
        </authorList>
    </citation>
    <scope>NUCLEOTIDE SEQUENCE [LARGE SCALE GENOMIC DNA]</scope>
    <source>
        <strain evidence="3 4">AN3</strain>
    </source>
</reference>
<dbReference type="EMBL" id="JACGXN010000003">
    <property type="protein sequence ID" value="MBA8878981.1"/>
    <property type="molecule type" value="Genomic_DNA"/>
</dbReference>
<dbReference type="Pfam" id="PF13429">
    <property type="entry name" value="TPR_15"/>
    <property type="match status" value="1"/>
</dbReference>
<gene>
    <name evidence="3" type="ORF">FHW16_002699</name>
</gene>
<evidence type="ECO:0000313" key="3">
    <source>
        <dbReference type="EMBL" id="MBA8878981.1"/>
    </source>
</evidence>
<protein>
    <submittedName>
        <fullName evidence="3">DNA-binding SARP family transcriptional activator/TolB-like protein</fullName>
    </submittedName>
</protein>
<dbReference type="AlphaFoldDB" id="A0A839EG82"/>
<dbReference type="InterPro" id="IPR011990">
    <property type="entry name" value="TPR-like_helical_dom_sf"/>
</dbReference>
<evidence type="ECO:0000256" key="1">
    <source>
        <dbReference type="PROSITE-ProRule" id="PRU00339"/>
    </source>
</evidence>
<dbReference type="InterPro" id="IPR019734">
    <property type="entry name" value="TPR_rpt"/>
</dbReference>
<sequence>MRLTVFGEATVIFGGVRVSRIPSNFFRIVVYLLLESRDASVSRNKLAQMLWSETDQAHASMNLRQSLVRIRKFQEQYNISLIESDANYVGLNLASVDTGSTEIDLIEFMISCAQESVDSILKISDLYRGDLLAQNEPNNSDFDEWLDNKRVKLRDDFIAALATSLERPDFSIDNKRLIARRLIEVDPYQEIGYRKLMQTASELGMITKVEQAFRECSKKLHDDLGVAPEAETVELYQRLMAKRLFRAPYPLLNSPSDLSFNNISADVQPPHLIQSPGELELSKQFTLPKVIVLFVPHNPADPMEQLAGSLVDDITIGLCRLRTLSVIAPYTSCRVVTEANINTFTDLHDHLGVDFVFDSKVVRRDGSCFLSVRLINTRSRHIVWAEKQTFDYVLSEQQYRQLSIRIVLSVVSTIERVELDRYHQQLQDPNAYYWYLMGKREIDSLDLSKVRMAREAFKSALIAAPDFVPALSGIARTMQREWLVLARNEKDILIEGEKIAKKAAPNDPEDERPLRELGTINMYLGKYDESLGYFDRSEALSPQHADLLADYADALTHSGDLDLALGKIQRAIMLNPLAPDYYYWVGAGTFHYLNRFSEAIGYLEKMTNPRSAARLMAACWARLGEHERAAEYRTYALEDNPSFRIDEWVESMSLRMPEHRRMYEASLREAGFQ</sequence>
<evidence type="ECO:0000313" key="4">
    <source>
        <dbReference type="Proteomes" id="UP000549052"/>
    </source>
</evidence>
<dbReference type="Pfam" id="PF03704">
    <property type="entry name" value="BTAD"/>
    <property type="match status" value="1"/>
</dbReference>
<dbReference type="PROSITE" id="PS50005">
    <property type="entry name" value="TPR"/>
    <property type="match status" value="1"/>
</dbReference>
<dbReference type="Proteomes" id="UP000549052">
    <property type="component" value="Unassembled WGS sequence"/>
</dbReference>
<feature type="repeat" description="TPR" evidence="1">
    <location>
        <begin position="511"/>
        <end position="544"/>
    </location>
</feature>
<dbReference type="PANTHER" id="PTHR35807">
    <property type="entry name" value="TRANSCRIPTIONAL REGULATOR REDD-RELATED"/>
    <property type="match status" value="1"/>
</dbReference>
<dbReference type="InterPro" id="IPR005158">
    <property type="entry name" value="BTAD"/>
</dbReference>
<dbReference type="SUPFAM" id="SSF48452">
    <property type="entry name" value="TPR-like"/>
    <property type="match status" value="2"/>
</dbReference>